<gene>
    <name evidence="2" type="ORF">CPB84DRAFT_1782163</name>
</gene>
<accession>A0A9P5TMB6</accession>
<keyword evidence="3" id="KW-1185">Reference proteome</keyword>
<dbReference type="EMBL" id="JADNYJ010000060">
    <property type="protein sequence ID" value="KAF8895905.1"/>
    <property type="molecule type" value="Genomic_DNA"/>
</dbReference>
<dbReference type="AlphaFoldDB" id="A0A9P5TMB6"/>
<feature type="chain" id="PRO_5040478018" evidence="1">
    <location>
        <begin position="26"/>
        <end position="111"/>
    </location>
</feature>
<name>A0A9P5TMB6_GYMJU</name>
<dbReference type="Proteomes" id="UP000724874">
    <property type="component" value="Unassembled WGS sequence"/>
</dbReference>
<evidence type="ECO:0000313" key="3">
    <source>
        <dbReference type="Proteomes" id="UP000724874"/>
    </source>
</evidence>
<evidence type="ECO:0000256" key="1">
    <source>
        <dbReference type="SAM" id="SignalP"/>
    </source>
</evidence>
<feature type="signal peptide" evidence="1">
    <location>
        <begin position="1"/>
        <end position="25"/>
    </location>
</feature>
<protein>
    <submittedName>
        <fullName evidence="2">Uncharacterized protein</fullName>
    </submittedName>
</protein>
<keyword evidence="1" id="KW-0732">Signal</keyword>
<comment type="caution">
    <text evidence="2">The sequence shown here is derived from an EMBL/GenBank/DDBJ whole genome shotgun (WGS) entry which is preliminary data.</text>
</comment>
<sequence>MFSFKVNACIALLGAYLLYSTAASAAHTNRRQASDELKSCFQCNGNFTDTKQEAYYLADQVDLLTLDCYYTAGTEGESQTFCIYDRNTGNVTVNDDGICPPTAERRQDCTN</sequence>
<organism evidence="2 3">
    <name type="scientific">Gymnopilus junonius</name>
    <name type="common">Spectacular rustgill mushroom</name>
    <name type="synonym">Gymnopilus spectabilis subsp. junonius</name>
    <dbReference type="NCBI Taxonomy" id="109634"/>
    <lineage>
        <taxon>Eukaryota</taxon>
        <taxon>Fungi</taxon>
        <taxon>Dikarya</taxon>
        <taxon>Basidiomycota</taxon>
        <taxon>Agaricomycotina</taxon>
        <taxon>Agaricomycetes</taxon>
        <taxon>Agaricomycetidae</taxon>
        <taxon>Agaricales</taxon>
        <taxon>Agaricineae</taxon>
        <taxon>Hymenogastraceae</taxon>
        <taxon>Gymnopilus</taxon>
    </lineage>
</organism>
<reference evidence="2" key="1">
    <citation type="submission" date="2020-11" db="EMBL/GenBank/DDBJ databases">
        <authorList>
            <consortium name="DOE Joint Genome Institute"/>
            <person name="Ahrendt S."/>
            <person name="Riley R."/>
            <person name="Andreopoulos W."/>
            <person name="LaButti K."/>
            <person name="Pangilinan J."/>
            <person name="Ruiz-duenas F.J."/>
            <person name="Barrasa J.M."/>
            <person name="Sanchez-Garcia M."/>
            <person name="Camarero S."/>
            <person name="Miyauchi S."/>
            <person name="Serrano A."/>
            <person name="Linde D."/>
            <person name="Babiker R."/>
            <person name="Drula E."/>
            <person name="Ayuso-Fernandez I."/>
            <person name="Pacheco R."/>
            <person name="Padilla G."/>
            <person name="Ferreira P."/>
            <person name="Barriuso J."/>
            <person name="Kellner H."/>
            <person name="Castanera R."/>
            <person name="Alfaro M."/>
            <person name="Ramirez L."/>
            <person name="Pisabarro A.G."/>
            <person name="Kuo A."/>
            <person name="Tritt A."/>
            <person name="Lipzen A."/>
            <person name="He G."/>
            <person name="Yan M."/>
            <person name="Ng V."/>
            <person name="Cullen D."/>
            <person name="Martin F."/>
            <person name="Rosso M.-N."/>
            <person name="Henrissat B."/>
            <person name="Hibbett D."/>
            <person name="Martinez A.T."/>
            <person name="Grigoriev I.V."/>
        </authorList>
    </citation>
    <scope>NUCLEOTIDE SEQUENCE</scope>
    <source>
        <strain evidence="2">AH 44721</strain>
    </source>
</reference>
<proteinExistence type="predicted"/>
<evidence type="ECO:0000313" key="2">
    <source>
        <dbReference type="EMBL" id="KAF8895905.1"/>
    </source>
</evidence>